<reference evidence="1 2" key="1">
    <citation type="submission" date="2014-11" db="EMBL/GenBank/DDBJ databases">
        <title>Symbiosis island explosion on the genome of extra-slow-growing strains of soybean bradyrhizobia with massive insertion sequences.</title>
        <authorList>
            <person name="Iida T."/>
            <person name="Minamisawa K."/>
        </authorList>
    </citation>
    <scope>NUCLEOTIDE SEQUENCE [LARGE SCALE GENOMIC DNA]</scope>
    <source>
        <strain evidence="1 2">NK6</strain>
        <plasmid evidence="2">pNK6d DNA</plasmid>
    </source>
</reference>
<evidence type="ECO:0000313" key="2">
    <source>
        <dbReference type="Proteomes" id="UP000063308"/>
    </source>
</evidence>
<keyword evidence="1" id="KW-0378">Hydrolase</keyword>
<geneLocation type="plasmid" evidence="2">
    <name>pNK6d DNA</name>
</geneLocation>
<keyword evidence="1" id="KW-0067">ATP-binding</keyword>
<name>A0A0E4FZW8_9BRAD</name>
<keyword evidence="1" id="KW-0614">Plasmid</keyword>
<protein>
    <submittedName>
        <fullName evidence="1">Helicase subunit of the DNA excision repaircomplex</fullName>
    </submittedName>
</protein>
<accession>A0A0E4FZW8</accession>
<proteinExistence type="predicted"/>
<dbReference type="GO" id="GO:0004386">
    <property type="term" value="F:helicase activity"/>
    <property type="evidence" value="ECO:0007669"/>
    <property type="project" value="UniProtKB-KW"/>
</dbReference>
<gene>
    <name evidence="1" type="ORF">NK6_d_53</name>
</gene>
<keyword evidence="1" id="KW-0547">Nucleotide-binding</keyword>
<dbReference type="RefSeq" id="WP_028152386.1">
    <property type="nucleotide sequence ID" value="NZ_CP126038.1"/>
</dbReference>
<evidence type="ECO:0000313" key="1">
    <source>
        <dbReference type="EMBL" id="BAR63612.1"/>
    </source>
</evidence>
<dbReference type="AlphaFoldDB" id="A0A0E4FZW8"/>
<organism evidence="1 2">
    <name type="scientific">Bradyrhizobium diazoefficiens</name>
    <dbReference type="NCBI Taxonomy" id="1355477"/>
    <lineage>
        <taxon>Bacteria</taxon>
        <taxon>Pseudomonadati</taxon>
        <taxon>Pseudomonadota</taxon>
        <taxon>Alphaproteobacteria</taxon>
        <taxon>Hyphomicrobiales</taxon>
        <taxon>Nitrobacteraceae</taxon>
        <taxon>Bradyrhizobium</taxon>
    </lineage>
</organism>
<dbReference type="Proteomes" id="UP000063308">
    <property type="component" value="Plasmid pNK6d"/>
</dbReference>
<dbReference type="EMBL" id="AP014688">
    <property type="protein sequence ID" value="BAR63612.1"/>
    <property type="molecule type" value="Genomic_DNA"/>
</dbReference>
<sequence length="61" mass="6604">MSHDLSLAQSSAFELARTLMVPVTLFKVDGGTYGVLPSDELDDADVVVVHEYDPHDFGPAQ</sequence>
<keyword evidence="1" id="KW-0347">Helicase</keyword>